<evidence type="ECO:0000256" key="1">
    <source>
        <dbReference type="ARBA" id="ARBA00009381"/>
    </source>
</evidence>
<dbReference type="SUPFAM" id="SSF56235">
    <property type="entry name" value="N-terminal nucleophile aminohydrolases (Ntn hydrolases)"/>
    <property type="match status" value="1"/>
</dbReference>
<dbReference type="InterPro" id="IPR029055">
    <property type="entry name" value="Ntn_hydrolases_N"/>
</dbReference>
<evidence type="ECO:0000256" key="4">
    <source>
        <dbReference type="ARBA" id="ARBA00023145"/>
    </source>
</evidence>
<keyword evidence="4" id="KW-0865">Zymogen</keyword>
<evidence type="ECO:0000313" key="6">
    <source>
        <dbReference type="Proteomes" id="UP001301140"/>
    </source>
</evidence>
<sequence length="518" mass="54413">MATSFSDQWTVTKPAVSSKGGVVACQNQRAARIGVEVLDAGGNAVDAAVAVSLAMGAVEPWMSGLGGGGAMLVYLAGEQRVHAVDFGMVAPRRLDPADYPVTGSADADLFGWPAVEDDRNLRGPLSVCVPTYLAGIELARERFGTMKLAELAAPAAKLAARGLAIDWYAALVIASAARDLSRYPASAEVWLPGGFAPVADWGGAETFMALGNLARTLEALADGGAASFYRGDIARSIAKDMEALGGRLAAEDLAGYGARILEPLRIGYRGGEIDAMPGLFAGATLQRCIAMLSARKTADMPDTDLYKRYAEALSSAYEERLRTMGDVSPAPSCTTHLNVVDAHGNMVTLTQTLLSLFGSKVVLPETGILMNNGVNWFDPRPGRPNSMAPGKRPLSNMCPVIGLQAGRRFALGASGGRRILPAVLQIASFLMDHDMDLGAAFAQPRIDVSGTDLVSMNAALPEETKAALAESFPTREQRPMVYPLSFACPSAVLRDDATGLSWGAAEPIQPWAGARGQA</sequence>
<reference evidence="5 6" key="1">
    <citation type="submission" date="2023-03" db="EMBL/GenBank/DDBJ databases">
        <title>YIM 152171 draft genome.</title>
        <authorList>
            <person name="Yang Z."/>
        </authorList>
    </citation>
    <scope>NUCLEOTIDE SEQUENCE [LARGE SCALE GENOMIC DNA]</scope>
    <source>
        <strain evidence="5 6">YIM 152171</strain>
    </source>
</reference>
<comment type="similarity">
    <text evidence="1">Belongs to the gamma-glutamyltransferase family.</text>
</comment>
<keyword evidence="6" id="KW-1185">Reference proteome</keyword>
<dbReference type="PRINTS" id="PR01210">
    <property type="entry name" value="GGTRANSPTASE"/>
</dbReference>
<keyword evidence="3" id="KW-0378">Hydrolase</keyword>
<dbReference type="Gene3D" id="3.60.20.40">
    <property type="match status" value="1"/>
</dbReference>
<dbReference type="InterPro" id="IPR051792">
    <property type="entry name" value="GGT_bact"/>
</dbReference>
<accession>A0AAP3UYJ7</accession>
<dbReference type="EMBL" id="JARGEQ010000040">
    <property type="protein sequence ID" value="MDF1585760.1"/>
    <property type="molecule type" value="Genomic_DNA"/>
</dbReference>
<dbReference type="InterPro" id="IPR043137">
    <property type="entry name" value="GGT_ssub_C"/>
</dbReference>
<dbReference type="GO" id="GO:0016787">
    <property type="term" value="F:hydrolase activity"/>
    <property type="evidence" value="ECO:0007669"/>
    <property type="project" value="UniProtKB-KW"/>
</dbReference>
<comment type="caution">
    <text evidence="5">The sequence shown here is derived from an EMBL/GenBank/DDBJ whole genome shotgun (WGS) entry which is preliminary data.</text>
</comment>
<dbReference type="PANTHER" id="PTHR43199">
    <property type="entry name" value="GLUTATHIONE HYDROLASE"/>
    <property type="match status" value="1"/>
</dbReference>
<protein>
    <submittedName>
        <fullName evidence="5">Gamma-glutamyltransferase</fullName>
        <ecNumber evidence="5">2.3.2.2</ecNumber>
    </submittedName>
</protein>
<keyword evidence="5" id="KW-0012">Acyltransferase</keyword>
<evidence type="ECO:0000313" key="5">
    <source>
        <dbReference type="EMBL" id="MDF1585760.1"/>
    </source>
</evidence>
<dbReference type="GO" id="GO:0103068">
    <property type="term" value="F:leukotriene C4 gamma-glutamyl transferase activity"/>
    <property type="evidence" value="ECO:0007669"/>
    <property type="project" value="UniProtKB-EC"/>
</dbReference>
<keyword evidence="2 5" id="KW-0808">Transferase</keyword>
<proteinExistence type="inferred from homology"/>
<name>A0AAP3UYJ7_9PROT</name>
<dbReference type="Proteomes" id="UP001301140">
    <property type="component" value="Unassembled WGS sequence"/>
</dbReference>
<dbReference type="RefSeq" id="WP_327788176.1">
    <property type="nucleotide sequence ID" value="NZ_JARGEQ010000040.1"/>
</dbReference>
<gene>
    <name evidence="5" type="ORF">PZ740_05085</name>
</gene>
<dbReference type="PANTHER" id="PTHR43199:SF1">
    <property type="entry name" value="GLUTATHIONE HYDROLASE PROENZYME"/>
    <property type="match status" value="1"/>
</dbReference>
<evidence type="ECO:0000256" key="3">
    <source>
        <dbReference type="ARBA" id="ARBA00022801"/>
    </source>
</evidence>
<dbReference type="EC" id="2.3.2.2" evidence="5"/>
<organism evidence="5 6">
    <name type="scientific">Marinimicrococcus flavescens</name>
    <dbReference type="NCBI Taxonomy" id="3031815"/>
    <lineage>
        <taxon>Bacteria</taxon>
        <taxon>Pseudomonadati</taxon>
        <taxon>Pseudomonadota</taxon>
        <taxon>Alphaproteobacteria</taxon>
        <taxon>Geminicoccales</taxon>
        <taxon>Geminicoccaceae</taxon>
        <taxon>Marinimicrococcus</taxon>
    </lineage>
</organism>
<evidence type="ECO:0000256" key="2">
    <source>
        <dbReference type="ARBA" id="ARBA00022679"/>
    </source>
</evidence>
<dbReference type="Pfam" id="PF01019">
    <property type="entry name" value="G_glu_transpept"/>
    <property type="match status" value="2"/>
</dbReference>
<dbReference type="AlphaFoldDB" id="A0AAP3UYJ7"/>